<dbReference type="Proteomes" id="UP000198949">
    <property type="component" value="Unassembled WGS sequence"/>
</dbReference>
<feature type="chain" id="PRO_5011631816" evidence="1">
    <location>
        <begin position="40"/>
        <end position="209"/>
    </location>
</feature>
<dbReference type="InterPro" id="IPR006311">
    <property type="entry name" value="TAT_signal"/>
</dbReference>
<sequence length="209" mass="21835">MTDERSATGRTTALRRRTLAAAAAAPLALLAVGAVPAAAAEDPAKPATDRPQTINVPIEAAGEISIDGRTYETGPLEGQVNLHQERQNGAFASDGVLYNPVGEVGDLGQIRVTTVDREKARADKDDPAAYQEIVLSFEIEQLAGVTSEGPVVFETAPFALAPEEALDVKAFPPVNQQLSIPEGVHLVEPGTDSAAGLLEAFTVTVNPSE</sequence>
<name>A0A1G6RRL4_9ACTN</name>
<dbReference type="AlphaFoldDB" id="A0A1G6RRL4"/>
<evidence type="ECO:0000313" key="2">
    <source>
        <dbReference type="EMBL" id="SDD06607.1"/>
    </source>
</evidence>
<keyword evidence="3" id="KW-1185">Reference proteome</keyword>
<gene>
    <name evidence="2" type="ORF">SAMN05216270_101597</name>
</gene>
<organism evidence="2 3">
    <name type="scientific">Glycomyces harbinensis</name>
    <dbReference type="NCBI Taxonomy" id="58114"/>
    <lineage>
        <taxon>Bacteria</taxon>
        <taxon>Bacillati</taxon>
        <taxon>Actinomycetota</taxon>
        <taxon>Actinomycetes</taxon>
        <taxon>Glycomycetales</taxon>
        <taxon>Glycomycetaceae</taxon>
        <taxon>Glycomyces</taxon>
    </lineage>
</organism>
<evidence type="ECO:0000256" key="1">
    <source>
        <dbReference type="SAM" id="SignalP"/>
    </source>
</evidence>
<keyword evidence="1" id="KW-0732">Signal</keyword>
<proteinExistence type="predicted"/>
<evidence type="ECO:0000313" key="3">
    <source>
        <dbReference type="Proteomes" id="UP000198949"/>
    </source>
</evidence>
<feature type="signal peptide" evidence="1">
    <location>
        <begin position="1"/>
        <end position="39"/>
    </location>
</feature>
<protein>
    <submittedName>
        <fullName evidence="2">Uncharacterized protein</fullName>
    </submittedName>
</protein>
<dbReference type="PROSITE" id="PS51318">
    <property type="entry name" value="TAT"/>
    <property type="match status" value="1"/>
</dbReference>
<dbReference type="EMBL" id="FNAD01000001">
    <property type="protein sequence ID" value="SDD06607.1"/>
    <property type="molecule type" value="Genomic_DNA"/>
</dbReference>
<reference evidence="3" key="1">
    <citation type="submission" date="2016-10" db="EMBL/GenBank/DDBJ databases">
        <authorList>
            <person name="Varghese N."/>
            <person name="Submissions S."/>
        </authorList>
    </citation>
    <scope>NUCLEOTIDE SEQUENCE [LARGE SCALE GENOMIC DNA]</scope>
    <source>
        <strain evidence="3">CGMCC 4.3516</strain>
    </source>
</reference>
<accession>A0A1G6RRL4</accession>